<name>A0A285RPU5_9HYPH</name>
<keyword evidence="1" id="KW-0547">Nucleotide-binding</keyword>
<evidence type="ECO:0000256" key="6">
    <source>
        <dbReference type="PROSITE-ProRule" id="PRU00552"/>
    </source>
</evidence>
<dbReference type="PANTHER" id="PTHR47959">
    <property type="entry name" value="ATP-DEPENDENT RNA HELICASE RHLE-RELATED"/>
    <property type="match status" value="1"/>
</dbReference>
<dbReference type="GO" id="GO:0005524">
    <property type="term" value="F:ATP binding"/>
    <property type="evidence" value="ECO:0007669"/>
    <property type="project" value="UniProtKB-KW"/>
</dbReference>
<gene>
    <name evidence="11" type="ORF">SAMN05421512_10261</name>
</gene>
<feature type="short sequence motif" description="Q motif" evidence="6">
    <location>
        <begin position="2"/>
        <end position="30"/>
    </location>
</feature>
<evidence type="ECO:0000256" key="4">
    <source>
        <dbReference type="ARBA" id="ARBA00022840"/>
    </source>
</evidence>
<dbReference type="InterPro" id="IPR044742">
    <property type="entry name" value="DEAD/DEAH_RhlB"/>
</dbReference>
<dbReference type="InterPro" id="IPR014014">
    <property type="entry name" value="RNA_helicase_DEAD_Q_motif"/>
</dbReference>
<keyword evidence="2" id="KW-0378">Hydrolase</keyword>
<dbReference type="AlphaFoldDB" id="A0A285RPU5"/>
<dbReference type="RefSeq" id="WP_088946115.1">
    <property type="nucleotide sequence ID" value="NZ_JAJGNR010000005.1"/>
</dbReference>
<comment type="similarity">
    <text evidence="5">Belongs to the DEAD box helicase family.</text>
</comment>
<dbReference type="InterPro" id="IPR027417">
    <property type="entry name" value="P-loop_NTPase"/>
</dbReference>
<dbReference type="GO" id="GO:0006457">
    <property type="term" value="P:protein folding"/>
    <property type="evidence" value="ECO:0007669"/>
    <property type="project" value="InterPro"/>
</dbReference>
<dbReference type="GO" id="GO:0003676">
    <property type="term" value="F:nucleic acid binding"/>
    <property type="evidence" value="ECO:0007669"/>
    <property type="project" value="InterPro"/>
</dbReference>
<feature type="region of interest" description="Disordered" evidence="7">
    <location>
        <begin position="369"/>
        <end position="478"/>
    </location>
</feature>
<dbReference type="Proteomes" id="UP000219331">
    <property type="component" value="Unassembled WGS sequence"/>
</dbReference>
<dbReference type="CDD" id="cd00268">
    <property type="entry name" value="DEADc"/>
    <property type="match status" value="1"/>
</dbReference>
<dbReference type="InterPro" id="IPR050079">
    <property type="entry name" value="DEAD_box_RNA_helicase"/>
</dbReference>
<evidence type="ECO:0000256" key="2">
    <source>
        <dbReference type="ARBA" id="ARBA00022801"/>
    </source>
</evidence>
<dbReference type="GO" id="GO:0005829">
    <property type="term" value="C:cytosol"/>
    <property type="evidence" value="ECO:0007669"/>
    <property type="project" value="TreeGrafter"/>
</dbReference>
<accession>A0A285RPU5</accession>
<dbReference type="CDD" id="cd18787">
    <property type="entry name" value="SF2_C_DEAD"/>
    <property type="match status" value="1"/>
</dbReference>
<dbReference type="SMART" id="SM00487">
    <property type="entry name" value="DEXDc"/>
    <property type="match status" value="1"/>
</dbReference>
<dbReference type="PANTHER" id="PTHR47959:SF13">
    <property type="entry name" value="ATP-DEPENDENT RNA HELICASE RHLE"/>
    <property type="match status" value="1"/>
</dbReference>
<dbReference type="GO" id="GO:0016787">
    <property type="term" value="F:hydrolase activity"/>
    <property type="evidence" value="ECO:0007669"/>
    <property type="project" value="UniProtKB-KW"/>
</dbReference>
<feature type="compositionally biased region" description="Basic and acidic residues" evidence="7">
    <location>
        <begin position="428"/>
        <end position="445"/>
    </location>
</feature>
<feature type="domain" description="DEAD-box RNA helicase Q" evidence="10">
    <location>
        <begin position="2"/>
        <end position="30"/>
    </location>
</feature>
<protein>
    <submittedName>
        <fullName evidence="11">ATP-dependent RNA helicase RhlE</fullName>
    </submittedName>
</protein>
<dbReference type="EMBL" id="OBML01000002">
    <property type="protein sequence ID" value="SOB95894.1"/>
    <property type="molecule type" value="Genomic_DNA"/>
</dbReference>
<evidence type="ECO:0000259" key="8">
    <source>
        <dbReference type="PROSITE" id="PS51192"/>
    </source>
</evidence>
<evidence type="ECO:0000256" key="5">
    <source>
        <dbReference type="ARBA" id="ARBA00038437"/>
    </source>
</evidence>
<keyword evidence="12" id="KW-1185">Reference proteome</keyword>
<feature type="domain" description="Helicase C-terminal" evidence="9">
    <location>
        <begin position="219"/>
        <end position="382"/>
    </location>
</feature>
<dbReference type="STRING" id="538381.GCA_001696535_03445"/>
<evidence type="ECO:0000256" key="7">
    <source>
        <dbReference type="SAM" id="MobiDB-lite"/>
    </source>
</evidence>
<evidence type="ECO:0000256" key="3">
    <source>
        <dbReference type="ARBA" id="ARBA00022806"/>
    </source>
</evidence>
<dbReference type="Pfam" id="PF00271">
    <property type="entry name" value="Helicase_C"/>
    <property type="match status" value="1"/>
</dbReference>
<evidence type="ECO:0000259" key="10">
    <source>
        <dbReference type="PROSITE" id="PS51195"/>
    </source>
</evidence>
<dbReference type="PROSITE" id="PS51194">
    <property type="entry name" value="HELICASE_CTER"/>
    <property type="match status" value="1"/>
</dbReference>
<feature type="domain" description="Helicase ATP-binding" evidence="8">
    <location>
        <begin position="33"/>
        <end position="208"/>
    </location>
</feature>
<feature type="compositionally biased region" description="Basic and acidic residues" evidence="7">
    <location>
        <begin position="401"/>
        <end position="417"/>
    </location>
</feature>
<dbReference type="GO" id="GO:0003724">
    <property type="term" value="F:RNA helicase activity"/>
    <property type="evidence" value="ECO:0007669"/>
    <property type="project" value="InterPro"/>
</dbReference>
<dbReference type="Gene3D" id="3.40.50.300">
    <property type="entry name" value="P-loop containing nucleotide triphosphate hydrolases"/>
    <property type="match status" value="2"/>
</dbReference>
<dbReference type="InterPro" id="IPR011545">
    <property type="entry name" value="DEAD/DEAH_box_helicase_dom"/>
</dbReference>
<dbReference type="OrthoDB" id="9805696at2"/>
<reference evidence="11 12" key="1">
    <citation type="submission" date="2017-08" db="EMBL/GenBank/DDBJ databases">
        <authorList>
            <person name="de Groot N.N."/>
        </authorList>
    </citation>
    <scope>NUCLEOTIDE SEQUENCE [LARGE SCALE GENOMIC DNA]</scope>
    <source>
        <strain evidence="11 12">USBA 352</strain>
    </source>
</reference>
<proteinExistence type="inferred from homology"/>
<dbReference type="PROSITE" id="PS51192">
    <property type="entry name" value="HELICASE_ATP_BIND_1"/>
    <property type="match status" value="1"/>
</dbReference>
<evidence type="ECO:0000313" key="11">
    <source>
        <dbReference type="EMBL" id="SOB95894.1"/>
    </source>
</evidence>
<dbReference type="SMART" id="SM00490">
    <property type="entry name" value="HELICc"/>
    <property type="match status" value="1"/>
</dbReference>
<evidence type="ECO:0000259" key="9">
    <source>
        <dbReference type="PROSITE" id="PS51194"/>
    </source>
</evidence>
<evidence type="ECO:0000313" key="12">
    <source>
        <dbReference type="Proteomes" id="UP000219331"/>
    </source>
</evidence>
<organism evidence="11 12">
    <name type="scientific">Stappia indica</name>
    <dbReference type="NCBI Taxonomy" id="538381"/>
    <lineage>
        <taxon>Bacteria</taxon>
        <taxon>Pseudomonadati</taxon>
        <taxon>Pseudomonadota</taxon>
        <taxon>Alphaproteobacteria</taxon>
        <taxon>Hyphomicrobiales</taxon>
        <taxon>Stappiaceae</taxon>
        <taxon>Stappia</taxon>
    </lineage>
</organism>
<dbReference type="PROSITE" id="PS00681">
    <property type="entry name" value="CHAPERONINS_CPN10"/>
    <property type="match status" value="1"/>
</dbReference>
<dbReference type="SUPFAM" id="SSF52540">
    <property type="entry name" value="P-loop containing nucleoside triphosphate hydrolases"/>
    <property type="match status" value="1"/>
</dbReference>
<evidence type="ECO:0000256" key="1">
    <source>
        <dbReference type="ARBA" id="ARBA00022741"/>
    </source>
</evidence>
<dbReference type="PROSITE" id="PS51195">
    <property type="entry name" value="Q_MOTIF"/>
    <property type="match status" value="1"/>
</dbReference>
<keyword evidence="3 11" id="KW-0347">Helicase</keyword>
<feature type="compositionally biased region" description="Basic and acidic residues" evidence="7">
    <location>
        <begin position="461"/>
        <end position="471"/>
    </location>
</feature>
<dbReference type="InterPro" id="IPR001650">
    <property type="entry name" value="Helicase_C-like"/>
</dbReference>
<dbReference type="InterPro" id="IPR018369">
    <property type="entry name" value="Chaprnonin_Cpn10_CS"/>
</dbReference>
<dbReference type="InterPro" id="IPR014001">
    <property type="entry name" value="Helicase_ATP-bd"/>
</dbReference>
<sequence length="478" mass="51696">MTTFNDLGLAEPILKALAAEGYTSPTPIQAQGIPAIMSGADVLGLAQTGTGKTASFVLPLLNRIVAQNTRPEPKTCGALILAPTRELAAQIADSIRAYGQKVRHSATVVVGGVRPFPQVRNMARGVDILVATPGRLIDHMQGGAIRLDQTTTVVLDEADHMLDLGFLPAIRQILASLPRDRQTVLLSATMPKPIRALAEDFLNNPQEIAVAPASKPIDRIEQKVLLIERDAKRQALVDVLRSDDMDRAIVFTRTKHGADKVARQLDQAGIHAAAIHGNKSQSQRQKALDNFRSGRTPVLVATDIAARGIDVDGVSHVVNYELPNVPEAYVHRIGRTARAGKSGIAVSFCDREERPFLRDIEKLIGKVLVEREDDGPAPRKQSRGGGGRGQQQQQQRKPFRPRGEGGARDEGRGEARGFRGNSNANGGARKDKPAGHGQHEGRTDGFRGGQQQRNSRPQGAKPRDHSGERGRVRSFQPA</sequence>
<keyword evidence="4" id="KW-0067">ATP-binding</keyword>
<dbReference type="Pfam" id="PF00270">
    <property type="entry name" value="DEAD"/>
    <property type="match status" value="1"/>
</dbReference>